<feature type="transmembrane region" description="Helical" evidence="1">
    <location>
        <begin position="180"/>
        <end position="201"/>
    </location>
</feature>
<sequence>MLKNKWVNASIWILIASIIILSPIILNKTAIMGVDSYFHYNRVYESAMQLRHWNFSFLNLYSFQHAGRVVDQVYSPLVTYFFGAILLVVHNWIRFQILSIMLVLYVAGISMYAAAQKLKLTHHLSVTLSLIYLSSFSIYSFIFGTNWRALSMAIVPLLVGSIVTLYHGNWSSKDMLRLGIVIALLAQIQLLTMLLVLPILLPFFIRGLRHAQHKLVQLGKLLISILTALILSLNVILPYFELVQGDTILPPSKLVLAQGVTNLIVPSDKLTQSLSIAILCLIFYLCLGGLIYFWKQTSTFVRLLLITASIYIILGTSLTPWMAIEKSWPMLANFLQLPRRFTIIGIPLLLLGAGQLYENLPVTKVGNRQQLLSYIGTILAVASVLTLTLAVTKPVSAYNNPTVKLAKGLQTSKNHAIGHHYQGKKVKKIVDIQPAFHTRNLSTLIQIVDRTTPDYVPVDKVNDMISYYVLYDQQIINKQHNYNYQVKPAGILQLNWHSQQAKALQVPVVAYHRTTITLNGKVLKHSQIKQTNLGAVIVKARAGKNTLQLSYQPRLSTQIGIWLAMLGWLLIPIIWCYQKLAAHISTRKH</sequence>
<name>A0ABW1SJP3_9LACO</name>
<evidence type="ECO:0000313" key="3">
    <source>
        <dbReference type="Proteomes" id="UP001596171"/>
    </source>
</evidence>
<accession>A0ABW1SJP3</accession>
<keyword evidence="1" id="KW-0472">Membrane</keyword>
<reference evidence="3" key="1">
    <citation type="journal article" date="2019" name="Int. J. Syst. Evol. Microbiol.">
        <title>The Global Catalogue of Microorganisms (GCM) 10K type strain sequencing project: providing services to taxonomists for standard genome sequencing and annotation.</title>
        <authorList>
            <consortium name="The Broad Institute Genomics Platform"/>
            <consortium name="The Broad Institute Genome Sequencing Center for Infectious Disease"/>
            <person name="Wu L."/>
            <person name="Ma J."/>
        </authorList>
    </citation>
    <scope>NUCLEOTIDE SEQUENCE [LARGE SCALE GENOMIC DNA]</scope>
    <source>
        <strain evidence="3">CCM 8930</strain>
    </source>
</reference>
<feature type="transmembrane region" description="Helical" evidence="1">
    <location>
        <begin position="149"/>
        <end position="168"/>
    </location>
</feature>
<keyword evidence="1" id="KW-0812">Transmembrane</keyword>
<feature type="transmembrane region" description="Helical" evidence="1">
    <location>
        <begin position="121"/>
        <end position="142"/>
    </location>
</feature>
<feature type="transmembrane region" description="Helical" evidence="1">
    <location>
        <begin position="97"/>
        <end position="115"/>
    </location>
</feature>
<keyword evidence="3" id="KW-1185">Reference proteome</keyword>
<feature type="transmembrane region" description="Helical" evidence="1">
    <location>
        <begin position="559"/>
        <end position="577"/>
    </location>
</feature>
<feature type="transmembrane region" description="Helical" evidence="1">
    <location>
        <begin position="7"/>
        <end position="26"/>
    </location>
</feature>
<feature type="transmembrane region" description="Helical" evidence="1">
    <location>
        <begin position="300"/>
        <end position="321"/>
    </location>
</feature>
<protein>
    <recommendedName>
        <fullName evidence="4">Cell division protein</fullName>
    </recommendedName>
</protein>
<feature type="transmembrane region" description="Helical" evidence="1">
    <location>
        <begin position="221"/>
        <end position="240"/>
    </location>
</feature>
<feature type="transmembrane region" description="Helical" evidence="1">
    <location>
        <begin position="371"/>
        <end position="391"/>
    </location>
</feature>
<comment type="caution">
    <text evidence="2">The sequence shown here is derived from an EMBL/GenBank/DDBJ whole genome shotgun (WGS) entry which is preliminary data.</text>
</comment>
<evidence type="ECO:0008006" key="4">
    <source>
        <dbReference type="Google" id="ProtNLM"/>
    </source>
</evidence>
<organism evidence="2 3">
    <name type="scientific">Lactiplantibacillus nangangensis</name>
    <dbReference type="NCBI Taxonomy" id="2559917"/>
    <lineage>
        <taxon>Bacteria</taxon>
        <taxon>Bacillati</taxon>
        <taxon>Bacillota</taxon>
        <taxon>Bacilli</taxon>
        <taxon>Lactobacillales</taxon>
        <taxon>Lactobacillaceae</taxon>
        <taxon>Lactiplantibacillus</taxon>
    </lineage>
</organism>
<proteinExistence type="predicted"/>
<dbReference type="Proteomes" id="UP001596171">
    <property type="component" value="Unassembled WGS sequence"/>
</dbReference>
<evidence type="ECO:0000256" key="1">
    <source>
        <dbReference type="SAM" id="Phobius"/>
    </source>
</evidence>
<dbReference type="RefSeq" id="WP_137615359.1">
    <property type="nucleotide sequence ID" value="NZ_BJDI01000002.1"/>
</dbReference>
<keyword evidence="1" id="KW-1133">Transmembrane helix</keyword>
<gene>
    <name evidence="2" type="ORF">ACFP1L_07655</name>
</gene>
<evidence type="ECO:0000313" key="2">
    <source>
        <dbReference type="EMBL" id="MFC6201746.1"/>
    </source>
</evidence>
<feature type="transmembrane region" description="Helical" evidence="1">
    <location>
        <begin position="73"/>
        <end position="90"/>
    </location>
</feature>
<feature type="transmembrane region" description="Helical" evidence="1">
    <location>
        <begin position="274"/>
        <end position="293"/>
    </location>
</feature>
<dbReference type="EMBL" id="JBHSSE010000016">
    <property type="protein sequence ID" value="MFC6201746.1"/>
    <property type="molecule type" value="Genomic_DNA"/>
</dbReference>
<feature type="transmembrane region" description="Helical" evidence="1">
    <location>
        <begin position="341"/>
        <end position="359"/>
    </location>
</feature>